<accession>A0A1W5CWB7</accession>
<keyword evidence="3" id="KW-1185">Reference proteome</keyword>
<sequence length="285" mass="31755">MPPIKDSQEVLQTSPEEKVQILQEAFFPKPPEADLADIQDYRYPLVDMPEDITTQEMEVVLQRVSAKKAPGPDEIPNGILQLLGPTLIQELTRVFNSCLRLGYYPKHFRDSITVILQKPQKDDYTAAKSYRPVALLNTLGKLLDAVVAGRIAYTAEKSQMLPTMHMGGRKGRSTDHALHHLVERIYAAWDASKKEVASLLLLDVAGAFDNVSHIRLIHNIRKRGVDGCTLGLLRGFLASRTTRIKMGTYTSDSLATNTGIPQGSPLSPILYLFYNADLLEICQNL</sequence>
<evidence type="ECO:0000313" key="2">
    <source>
        <dbReference type="EMBL" id="SLM35080.1"/>
    </source>
</evidence>
<protein>
    <submittedName>
        <fullName evidence="2">Pol-like protein</fullName>
    </submittedName>
</protein>
<dbReference type="PANTHER" id="PTHR33481">
    <property type="entry name" value="REVERSE TRANSCRIPTASE"/>
    <property type="match status" value="1"/>
</dbReference>
<evidence type="ECO:0000259" key="1">
    <source>
        <dbReference type="PROSITE" id="PS50878"/>
    </source>
</evidence>
<dbReference type="PROSITE" id="PS50878">
    <property type="entry name" value="RT_POL"/>
    <property type="match status" value="1"/>
</dbReference>
<dbReference type="InterPro" id="IPR043502">
    <property type="entry name" value="DNA/RNA_pol_sf"/>
</dbReference>
<dbReference type="PANTHER" id="PTHR33481:SF1">
    <property type="entry name" value="ENDONUCLEASE_EXONUCLEASE_PHOSPHATASE DOMAIN-CONTAINING PROTEIN-RELATED"/>
    <property type="match status" value="1"/>
</dbReference>
<dbReference type="Pfam" id="PF00078">
    <property type="entry name" value="RVT_1"/>
    <property type="match status" value="1"/>
</dbReference>
<organism evidence="2 3">
    <name type="scientific">Lasallia pustulata</name>
    <dbReference type="NCBI Taxonomy" id="136370"/>
    <lineage>
        <taxon>Eukaryota</taxon>
        <taxon>Fungi</taxon>
        <taxon>Dikarya</taxon>
        <taxon>Ascomycota</taxon>
        <taxon>Pezizomycotina</taxon>
        <taxon>Lecanoromycetes</taxon>
        <taxon>OSLEUM clade</taxon>
        <taxon>Umbilicariomycetidae</taxon>
        <taxon>Umbilicariales</taxon>
        <taxon>Umbilicariaceae</taxon>
        <taxon>Lasallia</taxon>
    </lineage>
</organism>
<evidence type="ECO:0000313" key="3">
    <source>
        <dbReference type="Proteomes" id="UP000192927"/>
    </source>
</evidence>
<reference evidence="3" key="1">
    <citation type="submission" date="2017-03" db="EMBL/GenBank/DDBJ databases">
        <authorList>
            <person name="Sharma R."/>
            <person name="Thines M."/>
        </authorList>
    </citation>
    <scope>NUCLEOTIDE SEQUENCE [LARGE SCALE GENOMIC DNA]</scope>
</reference>
<name>A0A1W5CWB7_9LECA</name>
<dbReference type="SUPFAM" id="SSF56672">
    <property type="entry name" value="DNA/RNA polymerases"/>
    <property type="match status" value="1"/>
</dbReference>
<proteinExistence type="predicted"/>
<dbReference type="CDD" id="cd01650">
    <property type="entry name" value="RT_nLTR_like"/>
    <property type="match status" value="1"/>
</dbReference>
<dbReference type="AlphaFoldDB" id="A0A1W5CWB7"/>
<dbReference type="Proteomes" id="UP000192927">
    <property type="component" value="Unassembled WGS sequence"/>
</dbReference>
<dbReference type="InterPro" id="IPR000477">
    <property type="entry name" value="RT_dom"/>
</dbReference>
<dbReference type="EMBL" id="FWEW01000516">
    <property type="protein sequence ID" value="SLM35080.1"/>
    <property type="molecule type" value="Genomic_DNA"/>
</dbReference>
<feature type="domain" description="Reverse transcriptase" evidence="1">
    <location>
        <begin position="97"/>
        <end position="285"/>
    </location>
</feature>